<keyword evidence="2 4" id="KW-0413">Isomerase</keyword>
<dbReference type="InterPro" id="IPR050280">
    <property type="entry name" value="OMP_Chaperone_SurA"/>
</dbReference>
<organism evidence="4 5">
    <name type="scientific">Namhaeicola litoreus</name>
    <dbReference type="NCBI Taxonomy" id="1052145"/>
    <lineage>
        <taxon>Bacteria</taxon>
        <taxon>Pseudomonadati</taxon>
        <taxon>Bacteroidota</taxon>
        <taxon>Flavobacteriia</taxon>
        <taxon>Flavobacteriales</taxon>
        <taxon>Flavobacteriaceae</taxon>
        <taxon>Namhaeicola</taxon>
    </lineage>
</organism>
<reference evidence="5" key="1">
    <citation type="journal article" date="2019" name="Int. J. Syst. Evol. Microbiol.">
        <title>The Global Catalogue of Microorganisms (GCM) 10K type strain sequencing project: providing services to taxonomists for standard genome sequencing and annotation.</title>
        <authorList>
            <consortium name="The Broad Institute Genomics Platform"/>
            <consortium name="The Broad Institute Genome Sequencing Center for Infectious Disease"/>
            <person name="Wu L."/>
            <person name="Ma J."/>
        </authorList>
    </citation>
    <scope>NUCLEOTIDE SEQUENCE [LARGE SCALE GENOMIC DNA]</scope>
    <source>
        <strain evidence="5">CCUG 61485</strain>
    </source>
</reference>
<dbReference type="RefSeq" id="WP_377179237.1">
    <property type="nucleotide sequence ID" value="NZ_JBHTMY010000003.1"/>
</dbReference>
<protein>
    <submittedName>
        <fullName evidence="4">Peptidylprolyl isomerase</fullName>
    </submittedName>
</protein>
<name>A0ABW3Y6Y6_9FLAO</name>
<evidence type="ECO:0000313" key="5">
    <source>
        <dbReference type="Proteomes" id="UP001597201"/>
    </source>
</evidence>
<accession>A0ABW3Y6Y6</accession>
<feature type="domain" description="PpiC" evidence="3">
    <location>
        <begin position="172"/>
        <end position="272"/>
    </location>
</feature>
<dbReference type="Gene3D" id="3.10.50.40">
    <property type="match status" value="2"/>
</dbReference>
<dbReference type="GO" id="GO:0016853">
    <property type="term" value="F:isomerase activity"/>
    <property type="evidence" value="ECO:0007669"/>
    <property type="project" value="UniProtKB-KW"/>
</dbReference>
<proteinExistence type="predicted"/>
<dbReference type="PANTHER" id="PTHR47637">
    <property type="entry name" value="CHAPERONE SURA"/>
    <property type="match status" value="1"/>
</dbReference>
<keyword evidence="2" id="KW-0697">Rotamase</keyword>
<feature type="domain" description="PpiC" evidence="3">
    <location>
        <begin position="275"/>
        <end position="368"/>
    </location>
</feature>
<sequence length="448" mass="51310">MKLTYVSVAFGFMIGILSAQEKVKIDGVATVIGKNIVLDSEVEAFKLELLQQSDGKSDISDCEMLEQIMNRKLLAHHAVIDSIVVSEAEISANVQRKVSYFSQQLGSPEKMLEYYGFDSMKDLNAELADVEREAMYINKMQQKLTSEIDITPEEVKRYYKSLEESGNLPEFGADIELAQIVINVNPSPEEEARILARLNEIRDQVINGESFSMKAILYSDDPGVSQNSGLYTITRQSPFVKEFKEAAFSLDEGEISEPFKSDFGYHILIVEKVKGKERDVRHLLLQPEIDQKELDQAKDSLTKIREDILKQKITFEEAVLKYTDDKDTKLNKGFLINPMSSDTHFELTRMDPELYARVSNLKPGEFSEVFYDETQQQQKMYKFLVLKSKTESHVADLSRDYVKIKDLALQKKKAEAVDKWATEKIVDTYIKINDKYEGCTFEGNWRKL</sequence>
<keyword evidence="1" id="KW-0732">Signal</keyword>
<dbReference type="InterPro" id="IPR000297">
    <property type="entry name" value="PPIase_PpiC"/>
</dbReference>
<evidence type="ECO:0000256" key="2">
    <source>
        <dbReference type="PROSITE-ProRule" id="PRU00278"/>
    </source>
</evidence>
<dbReference type="SUPFAM" id="SSF109998">
    <property type="entry name" value="Triger factor/SurA peptide-binding domain-like"/>
    <property type="match status" value="1"/>
</dbReference>
<gene>
    <name evidence="4" type="ORF">ACFQ39_12025</name>
</gene>
<dbReference type="Pfam" id="PF00639">
    <property type="entry name" value="Rotamase"/>
    <property type="match status" value="2"/>
</dbReference>
<comment type="caution">
    <text evidence="4">The sequence shown here is derived from an EMBL/GenBank/DDBJ whole genome shotgun (WGS) entry which is preliminary data.</text>
</comment>
<dbReference type="SUPFAM" id="SSF54534">
    <property type="entry name" value="FKBP-like"/>
    <property type="match status" value="2"/>
</dbReference>
<dbReference type="InterPro" id="IPR027304">
    <property type="entry name" value="Trigger_fact/SurA_dom_sf"/>
</dbReference>
<dbReference type="EMBL" id="JBHTMY010000003">
    <property type="protein sequence ID" value="MFD1316348.1"/>
    <property type="molecule type" value="Genomic_DNA"/>
</dbReference>
<keyword evidence="5" id="KW-1185">Reference proteome</keyword>
<dbReference type="Proteomes" id="UP001597201">
    <property type="component" value="Unassembled WGS sequence"/>
</dbReference>
<evidence type="ECO:0000256" key="1">
    <source>
        <dbReference type="ARBA" id="ARBA00022729"/>
    </source>
</evidence>
<dbReference type="PANTHER" id="PTHR47637:SF1">
    <property type="entry name" value="CHAPERONE SURA"/>
    <property type="match status" value="1"/>
</dbReference>
<evidence type="ECO:0000259" key="3">
    <source>
        <dbReference type="PROSITE" id="PS50198"/>
    </source>
</evidence>
<dbReference type="InterPro" id="IPR046357">
    <property type="entry name" value="PPIase_dom_sf"/>
</dbReference>
<evidence type="ECO:0000313" key="4">
    <source>
        <dbReference type="EMBL" id="MFD1316348.1"/>
    </source>
</evidence>
<dbReference type="PROSITE" id="PS50198">
    <property type="entry name" value="PPIC_PPIASE_2"/>
    <property type="match status" value="2"/>
</dbReference>